<evidence type="ECO:0000313" key="11">
    <source>
        <dbReference type="Proteomes" id="UP000050488"/>
    </source>
</evidence>
<feature type="transmembrane region" description="Helical" evidence="9">
    <location>
        <begin position="183"/>
        <end position="212"/>
    </location>
</feature>
<proteinExistence type="inferred from homology"/>
<name>A0A0Q0UGX2_9CORY</name>
<evidence type="ECO:0000256" key="8">
    <source>
        <dbReference type="SAM" id="MobiDB-lite"/>
    </source>
</evidence>
<dbReference type="Proteomes" id="UP000050488">
    <property type="component" value="Unassembled WGS sequence"/>
</dbReference>
<dbReference type="GO" id="GO:0055085">
    <property type="term" value="P:transmembrane transport"/>
    <property type="evidence" value="ECO:0007669"/>
    <property type="project" value="TreeGrafter"/>
</dbReference>
<feature type="compositionally biased region" description="Basic and acidic residues" evidence="8">
    <location>
        <begin position="11"/>
        <end position="29"/>
    </location>
</feature>
<dbReference type="Pfam" id="PF01594">
    <property type="entry name" value="AI-2E_transport"/>
    <property type="match status" value="1"/>
</dbReference>
<evidence type="ECO:0000256" key="2">
    <source>
        <dbReference type="ARBA" id="ARBA00009773"/>
    </source>
</evidence>
<comment type="caution">
    <text evidence="10">The sequence shown here is derived from an EMBL/GenBank/DDBJ whole genome shotgun (WGS) entry which is preliminary data.</text>
</comment>
<dbReference type="GO" id="GO:0005886">
    <property type="term" value="C:plasma membrane"/>
    <property type="evidence" value="ECO:0007669"/>
    <property type="project" value="UniProtKB-SubCell"/>
</dbReference>
<organism evidence="10 11">
    <name type="scientific">Corynebacterium lowii</name>
    <dbReference type="NCBI Taxonomy" id="1544413"/>
    <lineage>
        <taxon>Bacteria</taxon>
        <taxon>Bacillati</taxon>
        <taxon>Actinomycetota</taxon>
        <taxon>Actinomycetes</taxon>
        <taxon>Mycobacteriales</taxon>
        <taxon>Corynebacteriaceae</taxon>
        <taxon>Corynebacterium</taxon>
    </lineage>
</organism>
<keyword evidence="6 9" id="KW-1133">Transmembrane helix</keyword>
<keyword evidence="7 9" id="KW-0472">Membrane</keyword>
<comment type="subcellular location">
    <subcellularLocation>
        <location evidence="1">Cell membrane</location>
        <topology evidence="1">Multi-pass membrane protein</topology>
    </subcellularLocation>
</comment>
<evidence type="ECO:0000256" key="6">
    <source>
        <dbReference type="ARBA" id="ARBA00022989"/>
    </source>
</evidence>
<feature type="transmembrane region" description="Helical" evidence="9">
    <location>
        <begin position="105"/>
        <end position="128"/>
    </location>
</feature>
<dbReference type="PATRIC" id="fig|1544413.3.peg.1609"/>
<accession>A0A0Q0UGX2</accession>
<evidence type="ECO:0000256" key="9">
    <source>
        <dbReference type="SAM" id="Phobius"/>
    </source>
</evidence>
<evidence type="ECO:0000256" key="1">
    <source>
        <dbReference type="ARBA" id="ARBA00004651"/>
    </source>
</evidence>
<keyword evidence="5 9" id="KW-0812">Transmembrane</keyword>
<keyword evidence="11" id="KW-1185">Reference proteome</keyword>
<feature type="transmembrane region" description="Helical" evidence="9">
    <location>
        <begin position="276"/>
        <end position="294"/>
    </location>
</feature>
<dbReference type="AlphaFoldDB" id="A0A0Q0UGX2"/>
<feature type="transmembrane region" description="Helical" evidence="9">
    <location>
        <begin position="344"/>
        <end position="377"/>
    </location>
</feature>
<evidence type="ECO:0000313" key="10">
    <source>
        <dbReference type="EMBL" id="KQB85864.1"/>
    </source>
</evidence>
<evidence type="ECO:0000256" key="3">
    <source>
        <dbReference type="ARBA" id="ARBA00022448"/>
    </source>
</evidence>
<feature type="transmembrane region" description="Helical" evidence="9">
    <location>
        <begin position="301"/>
        <end position="324"/>
    </location>
</feature>
<feature type="transmembrane region" description="Helical" evidence="9">
    <location>
        <begin position="248"/>
        <end position="270"/>
    </location>
</feature>
<dbReference type="PANTHER" id="PTHR21716:SF53">
    <property type="entry name" value="PERMEASE PERM-RELATED"/>
    <property type="match status" value="1"/>
</dbReference>
<dbReference type="STRING" id="1544413.Clow_01604"/>
<evidence type="ECO:0000256" key="7">
    <source>
        <dbReference type="ARBA" id="ARBA00023136"/>
    </source>
</evidence>
<dbReference type="PANTHER" id="PTHR21716">
    <property type="entry name" value="TRANSMEMBRANE PROTEIN"/>
    <property type="match status" value="1"/>
</dbReference>
<dbReference type="EMBL" id="LKEV01000005">
    <property type="protein sequence ID" value="KQB85864.1"/>
    <property type="molecule type" value="Genomic_DNA"/>
</dbReference>
<evidence type="ECO:0000256" key="4">
    <source>
        <dbReference type="ARBA" id="ARBA00022475"/>
    </source>
</evidence>
<protein>
    <submittedName>
        <fullName evidence="10">Pheromone autoinducer 2 transporter</fullName>
    </submittedName>
</protein>
<evidence type="ECO:0000256" key="5">
    <source>
        <dbReference type="ARBA" id="ARBA00022692"/>
    </source>
</evidence>
<keyword evidence="4" id="KW-1003">Cell membrane</keyword>
<dbReference type="InterPro" id="IPR002549">
    <property type="entry name" value="AI-2E-like"/>
</dbReference>
<keyword evidence="3" id="KW-0813">Transport</keyword>
<feature type="region of interest" description="Disordered" evidence="8">
    <location>
        <begin position="1"/>
        <end position="37"/>
    </location>
</feature>
<comment type="similarity">
    <text evidence="2">Belongs to the autoinducer-2 exporter (AI-2E) (TC 2.A.86) family.</text>
</comment>
<feature type="transmembrane region" description="Helical" evidence="9">
    <location>
        <begin position="77"/>
        <end position="98"/>
    </location>
</feature>
<feature type="transmembrane region" description="Helical" evidence="9">
    <location>
        <begin position="53"/>
        <end position="71"/>
    </location>
</feature>
<gene>
    <name evidence="10" type="ORF">Clow_01604</name>
</gene>
<reference evidence="10 11" key="1">
    <citation type="submission" date="2015-10" db="EMBL/GenBank/DDBJ databases">
        <title>Corynebacteirum lowii and Corynebacterium oculi species nova, derived from human clinical disease and and emended description of Corynebacterium mastiditis.</title>
        <authorList>
            <person name="Bernard K."/>
            <person name="Pacheco A.L."/>
            <person name="Mcdougall C."/>
            <person name="Burtx T."/>
            <person name="Weibe D."/>
            <person name="Tyler S."/>
            <person name="Olson A.B."/>
            <person name="Cnockaert M."/>
            <person name="Eguchi H."/>
            <person name="Kuwahara T."/>
            <person name="Nakayama-Imaohji H."/>
            <person name="Boudewijins M."/>
            <person name="Van Hoecke F."/>
            <person name="Bernier A.-M."/>
            <person name="Vandamme P."/>
        </authorList>
    </citation>
    <scope>NUCLEOTIDE SEQUENCE [LARGE SCALE GENOMIC DNA]</scope>
    <source>
        <strain evidence="10 11">NML 130206</strain>
    </source>
</reference>
<sequence length="430" mass="45878">MPLSGTMFPVTDKHDTQAESAERPAEKSPQEPFPPPVDRSVIISDSLRSTARLCLRVLIIVATAFVGSILLREFWQGVLPVILALIVCTVLSAPTNWLRRHRVPGALAALFTLLAFFLLIGGVFLFIAPDIVRQSGVLYLQAFDGIQRLRLWLEQPPLNIGSTELDVVINEAATWLQEQAGAIAGGILTGVSTVTSIAVTLGVVLVLTFFFLKDGHRFLPWVRGVAGQRQGWHATELLTRSWRTLSGFIRAQALVSLVDAIFIGLGLVIIGVPMALALAVITFLAGFIPIVGAFTAGALAVLIALVSLGVPQAVATLVVVVAVQQLEGNILSPILQSRAMNLHPVIILVSVTIGGSLFGIVGAFLAVPAAAMFAVLLRYLQDVTMLRSGERELADVSFVTPEGSAVGRLSVESGLALRAKYHSPDEAAPR</sequence>